<dbReference type="EMBL" id="JAANXN010000005">
    <property type="protein sequence ID" value="MDF8370927.1"/>
    <property type="molecule type" value="Genomic_DNA"/>
</dbReference>
<dbReference type="InterPro" id="IPR024079">
    <property type="entry name" value="MetalloPept_cat_dom_sf"/>
</dbReference>
<dbReference type="Gene3D" id="3.40.390.10">
    <property type="entry name" value="Collagenase (Catalytic Domain)"/>
    <property type="match status" value="1"/>
</dbReference>
<keyword evidence="2" id="KW-0479">Metal-binding</keyword>
<evidence type="ECO:0000313" key="6">
    <source>
        <dbReference type="EMBL" id="MDF8370927.1"/>
    </source>
</evidence>
<dbReference type="CDD" id="cd04268">
    <property type="entry name" value="ZnMc_MMP_like"/>
    <property type="match status" value="1"/>
</dbReference>
<dbReference type="InterPro" id="IPR001818">
    <property type="entry name" value="Pept_M10_metallopeptidase"/>
</dbReference>
<dbReference type="InterPro" id="IPR006026">
    <property type="entry name" value="Peptidase_Metallo"/>
</dbReference>
<reference evidence="6 7" key="1">
    <citation type="submission" date="2020-03" db="EMBL/GenBank/DDBJ databases">
        <title>Comparative genomics of Weissella paramesenteroides.</title>
        <authorList>
            <person name="Kant R."/>
            <person name="Takala T."/>
            <person name="Saris P."/>
        </authorList>
    </citation>
    <scope>NUCLEOTIDE SEQUENCE [LARGE SCALE GENOMIC DNA]</scope>
    <source>
        <strain evidence="6 7">SJ27-4</strain>
    </source>
</reference>
<keyword evidence="4" id="KW-0862">Zinc</keyword>
<dbReference type="Proteomes" id="UP001215461">
    <property type="component" value="Unassembled WGS sequence"/>
</dbReference>
<protein>
    <submittedName>
        <fullName evidence="6">Matrixin family metalloprotease</fullName>
    </submittedName>
</protein>
<dbReference type="RefSeq" id="WP_164223742.1">
    <property type="nucleotide sequence ID" value="NZ_CAXLJE010000007.1"/>
</dbReference>
<gene>
    <name evidence="6" type="ORF">G9403_04530</name>
</gene>
<evidence type="ECO:0000313" key="7">
    <source>
        <dbReference type="Proteomes" id="UP001215461"/>
    </source>
</evidence>
<evidence type="ECO:0000256" key="2">
    <source>
        <dbReference type="ARBA" id="ARBA00022723"/>
    </source>
</evidence>
<dbReference type="SUPFAM" id="SSF55486">
    <property type="entry name" value="Metalloproteases ('zincins'), catalytic domain"/>
    <property type="match status" value="1"/>
</dbReference>
<comment type="caution">
    <text evidence="6">The sequence shown here is derived from an EMBL/GenBank/DDBJ whole genome shotgun (WGS) entry which is preliminary data.</text>
</comment>
<name>A0ABD4XI10_WEIPA</name>
<keyword evidence="6" id="KW-0482">Metalloprotease</keyword>
<evidence type="ECO:0000256" key="1">
    <source>
        <dbReference type="ARBA" id="ARBA00022670"/>
    </source>
</evidence>
<evidence type="ECO:0000256" key="3">
    <source>
        <dbReference type="ARBA" id="ARBA00022801"/>
    </source>
</evidence>
<dbReference type="PANTHER" id="PTHR10201">
    <property type="entry name" value="MATRIX METALLOPROTEINASE"/>
    <property type="match status" value="1"/>
</dbReference>
<evidence type="ECO:0000259" key="5">
    <source>
        <dbReference type="SMART" id="SM00235"/>
    </source>
</evidence>
<dbReference type="PANTHER" id="PTHR10201:SF259">
    <property type="entry name" value="MATRIXIN PROTEIN"/>
    <property type="match status" value="1"/>
</dbReference>
<organism evidence="6 7">
    <name type="scientific">Weissella paramesenteroides</name>
    <name type="common">Leuconostoc paramesenteroides</name>
    <dbReference type="NCBI Taxonomy" id="1249"/>
    <lineage>
        <taxon>Bacteria</taxon>
        <taxon>Bacillati</taxon>
        <taxon>Bacillota</taxon>
        <taxon>Bacilli</taxon>
        <taxon>Lactobacillales</taxon>
        <taxon>Lactobacillaceae</taxon>
        <taxon>Weissella</taxon>
    </lineage>
</organism>
<dbReference type="PRINTS" id="PR00138">
    <property type="entry name" value="MATRIXIN"/>
</dbReference>
<dbReference type="SMART" id="SM00235">
    <property type="entry name" value="ZnMc"/>
    <property type="match status" value="1"/>
</dbReference>
<proteinExistence type="predicted"/>
<feature type="domain" description="Peptidase metallopeptidase" evidence="5">
    <location>
        <begin position="73"/>
        <end position="225"/>
    </location>
</feature>
<dbReference type="GO" id="GO:0006508">
    <property type="term" value="P:proteolysis"/>
    <property type="evidence" value="ECO:0007669"/>
    <property type="project" value="UniProtKB-KW"/>
</dbReference>
<dbReference type="AlphaFoldDB" id="A0ABD4XI10"/>
<dbReference type="GO" id="GO:0046872">
    <property type="term" value="F:metal ion binding"/>
    <property type="evidence" value="ECO:0007669"/>
    <property type="project" value="UniProtKB-KW"/>
</dbReference>
<keyword evidence="3" id="KW-0378">Hydrolase</keyword>
<sequence length="225" mass="24999">MKFLKGIILIVVAVFVYNWAKTPAVSQQINNQLVTLTTDLKTWSEKIPFLVDSKTETHSDSQSSTSTDNSGLESIVINKKLSNTYTYYFDNNVPSETRQIFLQAIAVYNQTGIVKITAEKQNESKNTLRLGIYNKTASDANNMQELGIGGPKIYSQYGLIRSDYNHGKATLNTAYPARLSAAIHEIGHALGLDHTQNKDSVMYPVDQGKTTLSAQDVANLKKIYQ</sequence>
<accession>A0ABD4XI10</accession>
<evidence type="ECO:0000256" key="4">
    <source>
        <dbReference type="ARBA" id="ARBA00022833"/>
    </source>
</evidence>
<dbReference type="GO" id="GO:0008237">
    <property type="term" value="F:metallopeptidase activity"/>
    <property type="evidence" value="ECO:0007669"/>
    <property type="project" value="UniProtKB-KW"/>
</dbReference>
<keyword evidence="1" id="KW-0645">Protease</keyword>
<dbReference type="Pfam" id="PF00413">
    <property type="entry name" value="Peptidase_M10"/>
    <property type="match status" value="1"/>
</dbReference>
<dbReference type="InterPro" id="IPR021190">
    <property type="entry name" value="Pept_M10A"/>
</dbReference>